<evidence type="ECO:0000313" key="8">
    <source>
        <dbReference type="EMBL" id="CCD16011.1"/>
    </source>
</evidence>
<dbReference type="SUPFAM" id="SSF52540">
    <property type="entry name" value="P-loop containing nucleoside triphosphate hydrolases"/>
    <property type="match status" value="2"/>
</dbReference>
<dbReference type="PRINTS" id="PR00906">
    <property type="entry name" value="SECA"/>
</dbReference>
<dbReference type="InterPro" id="IPR019734">
    <property type="entry name" value="TPR_rpt"/>
</dbReference>
<dbReference type="SUPFAM" id="SSF81767">
    <property type="entry name" value="Pre-protein crosslinking domain of SecA"/>
    <property type="match status" value="1"/>
</dbReference>
<dbReference type="GO" id="GO:0016020">
    <property type="term" value="C:membrane"/>
    <property type="evidence" value="ECO:0007669"/>
    <property type="project" value="InterPro"/>
</dbReference>
<evidence type="ECO:0000256" key="4">
    <source>
        <dbReference type="PROSITE-ProRule" id="PRU00339"/>
    </source>
</evidence>
<dbReference type="InterPro" id="IPR011115">
    <property type="entry name" value="SecA_DEAD"/>
</dbReference>
<keyword evidence="4" id="KW-0802">TPR repeat</keyword>
<dbReference type="GO" id="GO:0017038">
    <property type="term" value="P:protein import"/>
    <property type="evidence" value="ECO:0007669"/>
    <property type="project" value="InterPro"/>
</dbReference>
<dbReference type="Gene3D" id="1.25.40.10">
    <property type="entry name" value="Tetratricopeptide repeat domain"/>
    <property type="match status" value="1"/>
</dbReference>
<evidence type="ECO:0000313" key="9">
    <source>
        <dbReference type="Proteomes" id="UP000000702"/>
    </source>
</evidence>
<dbReference type="SMART" id="SM00957">
    <property type="entry name" value="SecA_DEAD"/>
    <property type="match status" value="1"/>
</dbReference>
<name>F9WFE3_TRYCI</name>
<dbReference type="InterPro" id="IPR000185">
    <property type="entry name" value="SecA"/>
</dbReference>
<comment type="caution">
    <text evidence="8">The sequence shown here is derived from an EMBL/GenBank/DDBJ whole genome shotgun (WGS) entry which is preliminary data.</text>
</comment>
<dbReference type="SUPFAM" id="SSF48452">
    <property type="entry name" value="TPR-like"/>
    <property type="match status" value="1"/>
</dbReference>
<dbReference type="PROSITE" id="PS51196">
    <property type="entry name" value="SECA_MOTOR_DEAD"/>
    <property type="match status" value="1"/>
</dbReference>
<dbReference type="InterPro" id="IPR027417">
    <property type="entry name" value="P-loop_NTPase"/>
</dbReference>
<dbReference type="InterPro" id="IPR001650">
    <property type="entry name" value="Helicase_C-like"/>
</dbReference>
<dbReference type="GO" id="GO:0005524">
    <property type="term" value="F:ATP binding"/>
    <property type="evidence" value="ECO:0007669"/>
    <property type="project" value="InterPro"/>
</dbReference>
<dbReference type="EMBL" id="CAEQ01002132">
    <property type="protein sequence ID" value="CCD16011.1"/>
    <property type="molecule type" value="Genomic_DNA"/>
</dbReference>
<feature type="region of interest" description="Disordered" evidence="5">
    <location>
        <begin position="2354"/>
        <end position="2373"/>
    </location>
</feature>
<dbReference type="Gene3D" id="3.40.50.300">
    <property type="entry name" value="P-loop containing nucleotide triphosphate hydrolases"/>
    <property type="match status" value="3"/>
</dbReference>
<reference evidence="9" key="1">
    <citation type="submission" date="2011-07" db="EMBL/GenBank/DDBJ databases">
        <title>Divergent evolution of antigenic variation in African trypanosomes.</title>
        <authorList>
            <person name="Jackson A.P."/>
            <person name="Berry A."/>
            <person name="Allison H.C."/>
            <person name="Burton P."/>
            <person name="Anderson J."/>
            <person name="Aslett M."/>
            <person name="Brown R."/>
            <person name="Corton N."/>
            <person name="Harris D."/>
            <person name="Hauser H."/>
            <person name="Gamble J."/>
            <person name="Gilderthorp R."/>
            <person name="McQuillan J."/>
            <person name="Quail M.A."/>
            <person name="Sanders M."/>
            <person name="Van Tonder A."/>
            <person name="Ginger M.L."/>
            <person name="Donelson J.E."/>
            <person name="Field M.C."/>
            <person name="Barry J.D."/>
            <person name="Berriman M."/>
            <person name="Hertz-Fowler C."/>
        </authorList>
    </citation>
    <scope>NUCLEOTIDE SEQUENCE [LARGE SCALE GENOMIC DNA]</scope>
    <source>
        <strain evidence="9">IL3000</strain>
    </source>
</reference>
<evidence type="ECO:0000259" key="6">
    <source>
        <dbReference type="PROSITE" id="PS51194"/>
    </source>
</evidence>
<evidence type="ECO:0000259" key="7">
    <source>
        <dbReference type="PROSITE" id="PS51196"/>
    </source>
</evidence>
<feature type="region of interest" description="Disordered" evidence="5">
    <location>
        <begin position="1849"/>
        <end position="1930"/>
    </location>
</feature>
<keyword evidence="3" id="KW-0811">Translocation</keyword>
<dbReference type="SMART" id="SM00028">
    <property type="entry name" value="TPR"/>
    <property type="match status" value="2"/>
</dbReference>
<keyword evidence="9" id="KW-1185">Reference proteome</keyword>
<accession>F9WFE3</accession>
<evidence type="ECO:0000256" key="1">
    <source>
        <dbReference type="ARBA" id="ARBA00022490"/>
    </source>
</evidence>
<dbReference type="PANTHER" id="PTHR30612:SF0">
    <property type="entry name" value="CHLOROPLAST PROTEIN-TRANSPORTING ATPASE"/>
    <property type="match status" value="1"/>
</dbReference>
<feature type="compositionally biased region" description="Basic and acidic residues" evidence="5">
    <location>
        <begin position="1878"/>
        <end position="1894"/>
    </location>
</feature>
<dbReference type="InterPro" id="IPR011990">
    <property type="entry name" value="TPR-like_helical_dom_sf"/>
</dbReference>
<feature type="region of interest" description="Disordered" evidence="5">
    <location>
        <begin position="2432"/>
        <end position="2490"/>
    </location>
</feature>
<feature type="domain" description="Helicase C-terminal" evidence="6">
    <location>
        <begin position="1050"/>
        <end position="1214"/>
    </location>
</feature>
<feature type="repeat" description="TPR" evidence="4">
    <location>
        <begin position="1386"/>
        <end position="1419"/>
    </location>
</feature>
<feature type="compositionally biased region" description="Basic and acidic residues" evidence="5">
    <location>
        <begin position="2436"/>
        <end position="2456"/>
    </location>
</feature>
<reference evidence="8 9" key="2">
    <citation type="journal article" date="2012" name="Proc. Natl. Acad. Sci. U.S.A.">
        <title>Antigenic diversity is generated by distinct evolutionary mechanisms in African trypanosome species.</title>
        <authorList>
            <person name="Jackson A.P."/>
            <person name="Berry A."/>
            <person name="Aslett M."/>
            <person name="Allison H.C."/>
            <person name="Burton P."/>
            <person name="Vavrova-Anderson J."/>
            <person name="Brown R."/>
            <person name="Browne H."/>
            <person name="Corton N."/>
            <person name="Hauser H."/>
            <person name="Gamble J."/>
            <person name="Gilderthorp R."/>
            <person name="Marcello L."/>
            <person name="McQuillan J."/>
            <person name="Otto T.D."/>
            <person name="Quail M.A."/>
            <person name="Sanders M.J."/>
            <person name="van Tonder A."/>
            <person name="Ginger M.L."/>
            <person name="Field M.C."/>
            <person name="Barry J.D."/>
            <person name="Hertz-Fowler C."/>
            <person name="Berriman M."/>
        </authorList>
    </citation>
    <scope>NUCLEOTIDE SEQUENCE [LARGE SCALE GENOMIC DNA]</scope>
    <source>
        <strain evidence="8 9">IL3000</strain>
    </source>
</reference>
<organism evidence="8 9">
    <name type="scientific">Trypanosoma congolense (strain IL3000)</name>
    <dbReference type="NCBI Taxonomy" id="1068625"/>
    <lineage>
        <taxon>Eukaryota</taxon>
        <taxon>Discoba</taxon>
        <taxon>Euglenozoa</taxon>
        <taxon>Kinetoplastea</taxon>
        <taxon>Metakinetoplastina</taxon>
        <taxon>Trypanosomatida</taxon>
        <taxon>Trypanosomatidae</taxon>
        <taxon>Trypanosoma</taxon>
        <taxon>Nannomonas</taxon>
    </lineage>
</organism>
<proteinExistence type="predicted"/>
<sequence length="2490" mass="279472">MNPAGDFPSSPHEKPLRLQTTGVLDVYIKLLQVVLQCFLCGVSSDPAECVRVVVHFERSLAKFIVVEEWMDRRLFEENEGLVATPLWLPLRFWLRFFKAFAYVSPFVDLPFENGTDTGFISARPPPILPWCLLRPGWLPHLLTPVSSGTPPEDTEITFQILRLIKGIWERVVAWPRNGPEGPVDRTMRQLQPKACLSGLMFLYRVLRGIQECDARIDFLQCLWWLNVVKERGPLRWTITKVPWMRWSWEVIRYYLSTLPVGPLLTAEEKEIAVEQVALLQWSPYALMKPYHLLLKEEKPHKEAFLGVLRMASEYKLPYTSAAAVLESAERYCSTAPTLTFSHGLYLVQKLNRFFNGRPADADVIEASLSVGMRYGWDRLEKALCALEKKISLEAEEHGAWQSCGIKTLFEIMDLLMDYRSSYTTFDRAVLDTMSSREIRTVDEWFQRACALVNQAAFAAESVVLSREDVIQEIADNSTAQRGIPDLYPKLQKAFHLWEASRDRVGSEVYAYLFQLLTDPGSRPDSSVSPDTWANLQGKYSDLKSQPIAKWSENEIRLWVKLIREGRDKFPTFRKSLGAFETASPILVEVATVIMHAAEKHFNQKLHETQRAAVLLLFLYGGRTKNALAQILTGQGKTRIHAMLAACYTVTGQTVDVVVSSPVLATRDAKAMEPFFQMLDLTVGALGEPNENQKSKEVYEKDVVYGSAHDFIGDALRTSVTRSQGRDRRRSYTVCLVDEVDNILYDQRNTSVRLVEQNPSTSHLLPLMAFMWRTCTFHYEHVLPDDDDGKYYFIPGHFTVKNGRVEIQGVFGRSTPDTEASPDGSGNETKKSLPTYEEIRQELPGGLDDWLKENIMAAATSMVPEIGDGGGANSPLQDQPRCKVPVHLRDLVKNKLEPWARNAVNALLHYEKGKHYVVVQDKIVPVDYENAGVLQHNTVWGGALHQFLQMKEGLPVDPPTFVSCFLSYVGYFRQYDRILGATGTLGNEATQEFLRRTYNNLPMFILPPFKRLFLAPEEAPWVETSPGATPRQSRYMAKELEPAVAADDPGVLEKLITKSSRIARGGRPVLIIVESINEVHFICQHLKETCPTLTVYPNTGETEFTLKKVGPRDVIVATNIAGRGADYEPTREAEENGGLHVAVGFMPENIRVERQNAGRTSRQGRRGTVQLFFKSHSPGGTADEVFAHRDRKEKAMLQRASRQIEAMNLQDRLLQMFSALASSVLAGRSGKQPEFFMEVTQVRKQWNDFLESRMFTGDFDDLWEAYQRSHTSTTAPGTSVEELKKRFHQEREEKLKEKFRKAAKRSYADDVVEEAFTGKLAPAQLVAEVTEEYEGKALKERFALWLETLPVELEDRNQWSEVEKRFKAFAEEVRADAKADGRLIRNPHYYIRMGNELMEKGKPADARKAYDAAIRLDPDFCYLAHYYKGMAILRSSPEGYDQASEAFQSAQELLDKVETADTNVFITLLSKPSAQKTVRKGTAYFRVYVTHRWLIEKCIETLEQLKKDNKKVEVKSVEKKSTMEDIMPDSDDPMLRDVLDRLRWDGLQELYMLQERKEIPWGSIGKLFLLAAGQLVVGAFLMHFGAVGPANAFIQGGISDFFQGLTIGFTREEIDWENYGVQKAAAAASYIVLSGVSNLSQSLRTAATNMGCPDFNKLNELPKCFWNAVGETLKCEFTKQFSQEVASVTVDCLAKKMHPGWEVVEPVVREAVQTSTQKFLDTDSTVQLCIEVDVYNQTDIWEYNLREEAEVVGIKVMHTTRFVVSEIPGADQVLTNSKARKFADAFFDKVVTGKLSHISPILELGVGLVKVMVNTAELTGLPGKFYKEYGQNIGTGKFAYNVKSEHKAINEKEASNKGKEKQNQETKSQEGASPSKAETGAKKEGTGHDQVREPMRPSSLGPVPSQRPAVPVAGRAQANSGEFYDSERSEGISRIEARTKEARKASLTKYLEDHLMTSTREVYDREIFGVLAKRAANETVHFLCRKLDDNAKEAQDHHQALCEEHACANRRPPQGGVKPKTPTQEEQDEAMKEVSRILEGGEGDILSVEAIARDQGVWIQVVDEDGNLLESAGSYNGGDPKVLKRTKVPGVHHNGRAVYHYEALTPQGDRSSVPSSGRHDCLYKAILDAMTPKEREQKGLHTVDDVRRVTAQAVQKDAARYTEMRGCVERYEQYNDQAFLRGGFSETDDVSTVKPWVSWAVNGLWEFGYNYVTEPGVTVSDSMRAAGYSDTWARLAGGATNVILVASDIVCLGQAKVAGKAILVGVRKIMTSPRACMKTSGWAIVAHIAKQNVINLKREVKRDVLQYILEPFVGKDEAKVLAAGLAEVKGGKWNARAIQHSNDACTTTYLLTQRPSKDAEGNPDHPGATLPKCTPEGAAAAVKAVQDPKGAMRTYRFDQIKEKDPTGILKKADSGYQDVTNILPNLYEKTKTTFNRSRVEGGGKQKSQDSMLQKKEQPPSPAPSDSRKTKGVPKSQNKKQAPRGPKARGKK</sequence>
<dbReference type="Gene3D" id="3.90.1440.10">
    <property type="entry name" value="SecA, preprotein cross-linking domain"/>
    <property type="match status" value="1"/>
</dbReference>
<feature type="region of interest" description="Disordered" evidence="5">
    <location>
        <begin position="2005"/>
        <end position="2028"/>
    </location>
</feature>
<dbReference type="PROSITE" id="PS50005">
    <property type="entry name" value="TPR"/>
    <property type="match status" value="1"/>
</dbReference>
<evidence type="ECO:0000256" key="2">
    <source>
        <dbReference type="ARBA" id="ARBA00022927"/>
    </source>
</evidence>
<evidence type="ECO:0000256" key="3">
    <source>
        <dbReference type="ARBA" id="ARBA00023010"/>
    </source>
</evidence>
<dbReference type="Pfam" id="PF07517">
    <property type="entry name" value="SecA_DEAD"/>
    <property type="match status" value="1"/>
</dbReference>
<gene>
    <name evidence="8" type="ORF">TCIL3000_0_09820</name>
</gene>
<keyword evidence="2" id="KW-0653">Protein transport</keyword>
<dbReference type="InterPro" id="IPR014018">
    <property type="entry name" value="SecA_motor_DEAD"/>
</dbReference>
<dbReference type="Proteomes" id="UP000000702">
    <property type="component" value="Unassembled WGS sequence"/>
</dbReference>
<dbReference type="PROSITE" id="PS51194">
    <property type="entry name" value="HELICASE_CTER"/>
    <property type="match status" value="1"/>
</dbReference>
<feature type="compositionally biased region" description="Basic residues" evidence="5">
    <location>
        <begin position="2475"/>
        <end position="2490"/>
    </location>
</feature>
<dbReference type="VEuPathDB" id="TriTrypDB:TcIL3000_0_09820"/>
<feature type="domain" description="SecA family profile" evidence="7">
    <location>
        <begin position="525"/>
        <end position="1207"/>
    </location>
</feature>
<protein>
    <submittedName>
        <fullName evidence="8">WGS project CAEQ00000000 data, annotated contig 375</fullName>
    </submittedName>
</protein>
<evidence type="ECO:0000256" key="5">
    <source>
        <dbReference type="SAM" id="MobiDB-lite"/>
    </source>
</evidence>
<feature type="region of interest" description="Disordered" evidence="5">
    <location>
        <begin position="811"/>
        <end position="834"/>
    </location>
</feature>
<dbReference type="PANTHER" id="PTHR30612">
    <property type="entry name" value="SECA INNER MEMBRANE COMPONENT OF SEC PROTEIN SECRETION SYSTEM"/>
    <property type="match status" value="1"/>
</dbReference>
<dbReference type="InterPro" id="IPR036670">
    <property type="entry name" value="SecA_X-link_sf"/>
</dbReference>
<keyword evidence="2" id="KW-0813">Transport</keyword>
<dbReference type="GO" id="GO:0006605">
    <property type="term" value="P:protein targeting"/>
    <property type="evidence" value="ECO:0007669"/>
    <property type="project" value="InterPro"/>
</dbReference>
<feature type="compositionally biased region" description="Basic and acidic residues" evidence="5">
    <location>
        <begin position="1849"/>
        <end position="1867"/>
    </location>
</feature>
<dbReference type="GO" id="GO:0006886">
    <property type="term" value="P:intracellular protein transport"/>
    <property type="evidence" value="ECO:0007669"/>
    <property type="project" value="InterPro"/>
</dbReference>
<keyword evidence="1" id="KW-0963">Cytoplasm</keyword>